<feature type="region of interest" description="Disordered" evidence="1">
    <location>
        <begin position="149"/>
        <end position="183"/>
    </location>
</feature>
<evidence type="ECO:0000313" key="4">
    <source>
        <dbReference type="Proteomes" id="UP000014803"/>
    </source>
</evidence>
<dbReference type="RefSeq" id="WP_020733488.1">
    <property type="nucleotide sequence ID" value="NC_021658.1"/>
</dbReference>
<dbReference type="Pfam" id="PF09937">
    <property type="entry name" value="DUF2169"/>
    <property type="match status" value="1"/>
</dbReference>
<name>S4XUU5_SORCE</name>
<dbReference type="STRING" id="1254432.SCE1572_07495"/>
<gene>
    <name evidence="3" type="ORF">SCE1572_07495</name>
</gene>
<dbReference type="PATRIC" id="fig|1254432.3.peg.1671"/>
<dbReference type="KEGG" id="scu:SCE1572_07495"/>
<dbReference type="eggNOG" id="COG5351">
    <property type="taxonomic scope" value="Bacteria"/>
</dbReference>
<dbReference type="OrthoDB" id="5290767at2"/>
<dbReference type="AlphaFoldDB" id="S4XUU5"/>
<feature type="domain" description="DUF2169" evidence="2">
    <location>
        <begin position="23"/>
        <end position="301"/>
    </location>
</feature>
<dbReference type="Proteomes" id="UP000014803">
    <property type="component" value="Chromosome"/>
</dbReference>
<sequence>MRVSSTCPLRVASLVWRPRPEASALTVVCKATFALEPGRSRLAPAQEAPWEADVPWGDDPRASLWAASDLAPFKRRVDVLVVGHAHAPHGEPAASLVARLAIGAIDKRIEVHGQRAWTPGGQLTAAAPFARASLRWERAARGRDGWNPVGIPANAAPDARGLRPAPSLLPPGAELRGPAEPLPPAGFGPIAPSWPERAARLRRHAATFGHDAWAERPLPEDIDPGYFNAAPPDQQLDQLPAGERLVLAHLHPQHPELATVLEGVIPRASLLRGDAAPQEMRLRCDTLWIDADRGICTLTWRGAVPLRHAAEDVTVVVTAERPEAEAELAETLMPAVAASAPERGDAVAPAPGAAGGALPAAMVSTLVPDLSAAGSSGALPFVAPSALPFAPAAQGAAGEGSGAPARPAAPAPSDRPSAPRSRRRPPGRGRAPRPAPSTRGRTPWRRAR</sequence>
<feature type="compositionally biased region" description="Low complexity" evidence="1">
    <location>
        <begin position="392"/>
        <end position="419"/>
    </location>
</feature>
<dbReference type="HOGENOM" id="CLU_610982_0_0_7"/>
<organism evidence="3 4">
    <name type="scientific">Sorangium cellulosum So0157-2</name>
    <dbReference type="NCBI Taxonomy" id="1254432"/>
    <lineage>
        <taxon>Bacteria</taxon>
        <taxon>Pseudomonadati</taxon>
        <taxon>Myxococcota</taxon>
        <taxon>Polyangia</taxon>
        <taxon>Polyangiales</taxon>
        <taxon>Polyangiaceae</taxon>
        <taxon>Sorangium</taxon>
    </lineage>
</organism>
<proteinExistence type="predicted"/>
<evidence type="ECO:0000256" key="1">
    <source>
        <dbReference type="SAM" id="MobiDB-lite"/>
    </source>
</evidence>
<dbReference type="InterPro" id="IPR018683">
    <property type="entry name" value="DUF2169"/>
</dbReference>
<reference evidence="3 4" key="1">
    <citation type="journal article" date="2013" name="Sci. Rep.">
        <title>Extraordinary expansion of a Sorangium cellulosum genome from an alkaline milieu.</title>
        <authorList>
            <person name="Han K."/>
            <person name="Li Z.F."/>
            <person name="Peng R."/>
            <person name="Zhu L.P."/>
            <person name="Zhou T."/>
            <person name="Wang L.G."/>
            <person name="Li S.G."/>
            <person name="Zhang X.B."/>
            <person name="Hu W."/>
            <person name="Wu Z.H."/>
            <person name="Qin N."/>
            <person name="Li Y.Z."/>
        </authorList>
    </citation>
    <scope>NUCLEOTIDE SEQUENCE [LARGE SCALE GENOMIC DNA]</scope>
    <source>
        <strain evidence="3 4">So0157-2</strain>
    </source>
</reference>
<protein>
    <recommendedName>
        <fullName evidence="2">DUF2169 domain-containing protein</fullName>
    </recommendedName>
</protein>
<accession>S4XUU5</accession>
<dbReference type="EMBL" id="CP003969">
    <property type="protein sequence ID" value="AGP34363.1"/>
    <property type="molecule type" value="Genomic_DNA"/>
</dbReference>
<evidence type="ECO:0000259" key="2">
    <source>
        <dbReference type="Pfam" id="PF09937"/>
    </source>
</evidence>
<feature type="region of interest" description="Disordered" evidence="1">
    <location>
        <begin position="392"/>
        <end position="448"/>
    </location>
</feature>
<feature type="compositionally biased region" description="Basic residues" evidence="1">
    <location>
        <begin position="420"/>
        <end position="431"/>
    </location>
</feature>
<evidence type="ECO:0000313" key="3">
    <source>
        <dbReference type="EMBL" id="AGP34363.1"/>
    </source>
</evidence>